<gene>
    <name evidence="1" type="ORF">SAMN05444414_12935</name>
</gene>
<accession>A0A1M7CSB3</accession>
<dbReference type="AlphaFoldDB" id="A0A1M7CSB3"/>
<organism evidence="1 2">
    <name type="scientific">Roseovarius marisflavi</name>
    <dbReference type="NCBI Taxonomy" id="1054996"/>
    <lineage>
        <taxon>Bacteria</taxon>
        <taxon>Pseudomonadati</taxon>
        <taxon>Pseudomonadota</taxon>
        <taxon>Alphaproteobacteria</taxon>
        <taxon>Rhodobacterales</taxon>
        <taxon>Roseobacteraceae</taxon>
        <taxon>Roseovarius</taxon>
    </lineage>
</organism>
<dbReference type="STRING" id="1054996.SAMN05444414_12935"/>
<name>A0A1M7CSB3_9RHOB</name>
<evidence type="ECO:0000313" key="2">
    <source>
        <dbReference type="Proteomes" id="UP000184191"/>
    </source>
</evidence>
<protein>
    <submittedName>
        <fullName evidence="1">Uncharacterized protein</fullName>
    </submittedName>
</protein>
<keyword evidence="2" id="KW-1185">Reference proteome</keyword>
<sequence length="115" mass="13347">MSLRIVWKRRQLTMCWCDSMTTCRQKAGIRSRQRGGSSACFDHATLTETLPWSRPGGNLGCLAPRFAIRDHKTLIRLLASVPNSYYRLGERCEGCIPLRNDRDMQRLTFEAYYEE</sequence>
<dbReference type="Proteomes" id="UP000184191">
    <property type="component" value="Unassembled WGS sequence"/>
</dbReference>
<proteinExistence type="predicted"/>
<reference evidence="2" key="1">
    <citation type="submission" date="2016-11" db="EMBL/GenBank/DDBJ databases">
        <authorList>
            <person name="Varghese N."/>
            <person name="Submissions S."/>
        </authorList>
    </citation>
    <scope>NUCLEOTIDE SEQUENCE [LARGE SCALE GENOMIC DNA]</scope>
    <source>
        <strain evidence="2">DSM 29327</strain>
    </source>
</reference>
<dbReference type="EMBL" id="FRBN01000029">
    <property type="protein sequence ID" value="SHL69739.1"/>
    <property type="molecule type" value="Genomic_DNA"/>
</dbReference>
<evidence type="ECO:0000313" key="1">
    <source>
        <dbReference type="EMBL" id="SHL69739.1"/>
    </source>
</evidence>